<evidence type="ECO:0000256" key="1">
    <source>
        <dbReference type="SAM" id="MobiDB-lite"/>
    </source>
</evidence>
<reference evidence="3" key="2">
    <citation type="submission" date="2015-01" db="EMBL/GenBank/DDBJ databases">
        <title>Evolutionary Origins and Diversification of the Mycorrhizal Mutualists.</title>
        <authorList>
            <consortium name="DOE Joint Genome Institute"/>
            <consortium name="Mycorrhizal Genomics Consortium"/>
            <person name="Kohler A."/>
            <person name="Kuo A."/>
            <person name="Nagy L.G."/>
            <person name="Floudas D."/>
            <person name="Copeland A."/>
            <person name="Barry K.W."/>
            <person name="Cichocki N."/>
            <person name="Veneault-Fourrey C."/>
            <person name="LaButti K."/>
            <person name="Lindquist E.A."/>
            <person name="Lipzen A."/>
            <person name="Lundell T."/>
            <person name="Morin E."/>
            <person name="Murat C."/>
            <person name="Riley R."/>
            <person name="Ohm R."/>
            <person name="Sun H."/>
            <person name="Tunlid A."/>
            <person name="Henrissat B."/>
            <person name="Grigoriev I.V."/>
            <person name="Hibbett D.S."/>
            <person name="Martin F."/>
        </authorList>
    </citation>
    <scope>NUCLEOTIDE SEQUENCE [LARGE SCALE GENOMIC DNA]</scope>
    <source>
        <strain evidence="3">MUT 4182</strain>
    </source>
</reference>
<gene>
    <name evidence="2" type="ORF">M407DRAFT_30874</name>
</gene>
<dbReference type="AlphaFoldDB" id="A0A0C3KDG6"/>
<dbReference type="HOGENOM" id="CLU_714092_0_0_1"/>
<protein>
    <submittedName>
        <fullName evidence="2">Uncharacterized protein</fullName>
    </submittedName>
</protein>
<name>A0A0C3KDG6_9AGAM</name>
<dbReference type="PANTHER" id="PTHR33099">
    <property type="entry name" value="FE2OG DIOXYGENASE DOMAIN-CONTAINING PROTEIN"/>
    <property type="match status" value="1"/>
</dbReference>
<accession>A0A0C3KDG6</accession>
<dbReference type="OrthoDB" id="27483at2759"/>
<proteinExistence type="predicted"/>
<feature type="compositionally biased region" description="Basic and acidic residues" evidence="1">
    <location>
        <begin position="360"/>
        <end position="379"/>
    </location>
</feature>
<keyword evidence="3" id="KW-1185">Reference proteome</keyword>
<dbReference type="PANTHER" id="PTHR33099:SF7">
    <property type="entry name" value="MYND-TYPE DOMAIN-CONTAINING PROTEIN"/>
    <property type="match status" value="1"/>
</dbReference>
<reference evidence="2 3" key="1">
    <citation type="submission" date="2014-04" db="EMBL/GenBank/DDBJ databases">
        <authorList>
            <consortium name="DOE Joint Genome Institute"/>
            <person name="Kuo A."/>
            <person name="Girlanda M."/>
            <person name="Perotto S."/>
            <person name="Kohler A."/>
            <person name="Nagy L.G."/>
            <person name="Floudas D."/>
            <person name="Copeland A."/>
            <person name="Barry K.W."/>
            <person name="Cichocki N."/>
            <person name="Veneault-Fourrey C."/>
            <person name="LaButti K."/>
            <person name="Lindquist E.A."/>
            <person name="Lipzen A."/>
            <person name="Lundell T."/>
            <person name="Morin E."/>
            <person name="Murat C."/>
            <person name="Sun H."/>
            <person name="Tunlid A."/>
            <person name="Henrissat B."/>
            <person name="Grigoriev I.V."/>
            <person name="Hibbett D.S."/>
            <person name="Martin F."/>
            <person name="Nordberg H.P."/>
            <person name="Cantor M.N."/>
            <person name="Hua S.X."/>
        </authorList>
    </citation>
    <scope>NUCLEOTIDE SEQUENCE [LARGE SCALE GENOMIC DNA]</scope>
    <source>
        <strain evidence="2 3">MUT 4182</strain>
    </source>
</reference>
<sequence length="387" mass="42662">MALAISNTPELKAAVVHALENSPDDGSVLLASFHGAGGPFGDEVDPRIEIKDFGALPHEVSEECFATLKSEHAYKHPPEFEQAHRETLAHEAFLPAPKIVINDLRWKAKVDGILQRLNVQDVFDLRLPGLLLSRHGTPATAIYCNPSPEVAGTVVVVLPNTFNGGQVTTRHGRRQETFVVDSTSSSRYNYVAWLQDCFVGVTPIESGFRVALAYDIIRRVPAPPANSTQELSDLQQILQYWASNPQNTPKQLVYYLEDPFEVIGGVEEIPPMALSQMSFIRKAGEPLGFQSKIACLTYTVRGRVSGKEASTNPGDLLQVEHDIRDERMQLEDLRGPDGLPSSFSGHTKLPMTPEELLEYSPRELFDGETEKPEEAHQVAEGDVLASD</sequence>
<evidence type="ECO:0000313" key="2">
    <source>
        <dbReference type="EMBL" id="KIO19478.1"/>
    </source>
</evidence>
<organism evidence="2 3">
    <name type="scientific">Tulasnella calospora MUT 4182</name>
    <dbReference type="NCBI Taxonomy" id="1051891"/>
    <lineage>
        <taxon>Eukaryota</taxon>
        <taxon>Fungi</taxon>
        <taxon>Dikarya</taxon>
        <taxon>Basidiomycota</taxon>
        <taxon>Agaricomycotina</taxon>
        <taxon>Agaricomycetes</taxon>
        <taxon>Cantharellales</taxon>
        <taxon>Tulasnellaceae</taxon>
        <taxon>Tulasnella</taxon>
    </lineage>
</organism>
<dbReference type="Proteomes" id="UP000054248">
    <property type="component" value="Unassembled WGS sequence"/>
</dbReference>
<evidence type="ECO:0000313" key="3">
    <source>
        <dbReference type="Proteomes" id="UP000054248"/>
    </source>
</evidence>
<dbReference type="EMBL" id="KN823219">
    <property type="protein sequence ID" value="KIO19478.1"/>
    <property type="molecule type" value="Genomic_DNA"/>
</dbReference>
<feature type="region of interest" description="Disordered" evidence="1">
    <location>
        <begin position="333"/>
        <end position="387"/>
    </location>
</feature>